<name>A0ACD5XVA6_AVESA</name>
<protein>
    <submittedName>
        <fullName evidence="1">Uncharacterized protein</fullName>
    </submittedName>
</protein>
<proteinExistence type="predicted"/>
<organism evidence="1 2">
    <name type="scientific">Avena sativa</name>
    <name type="common">Oat</name>
    <dbReference type="NCBI Taxonomy" id="4498"/>
    <lineage>
        <taxon>Eukaryota</taxon>
        <taxon>Viridiplantae</taxon>
        <taxon>Streptophyta</taxon>
        <taxon>Embryophyta</taxon>
        <taxon>Tracheophyta</taxon>
        <taxon>Spermatophyta</taxon>
        <taxon>Magnoliopsida</taxon>
        <taxon>Liliopsida</taxon>
        <taxon>Poales</taxon>
        <taxon>Poaceae</taxon>
        <taxon>BOP clade</taxon>
        <taxon>Pooideae</taxon>
        <taxon>Poodae</taxon>
        <taxon>Poeae</taxon>
        <taxon>Poeae Chloroplast Group 1 (Aveneae type)</taxon>
        <taxon>Aveninae</taxon>
        <taxon>Avena</taxon>
    </lineage>
</organism>
<evidence type="ECO:0000313" key="2">
    <source>
        <dbReference type="Proteomes" id="UP001732700"/>
    </source>
</evidence>
<dbReference type="Proteomes" id="UP001732700">
    <property type="component" value="Chromosome 5A"/>
</dbReference>
<dbReference type="EnsemblPlants" id="AVESA.00010b.r2.5AG0842000.1">
    <property type="protein sequence ID" value="AVESA.00010b.r2.5AG0842000.1.CDS.1"/>
    <property type="gene ID" value="AVESA.00010b.r2.5AG0842000"/>
</dbReference>
<reference evidence="1" key="1">
    <citation type="submission" date="2021-05" db="EMBL/GenBank/DDBJ databases">
        <authorList>
            <person name="Scholz U."/>
            <person name="Mascher M."/>
            <person name="Fiebig A."/>
        </authorList>
    </citation>
    <scope>NUCLEOTIDE SEQUENCE [LARGE SCALE GENOMIC DNA]</scope>
</reference>
<accession>A0ACD5XVA6</accession>
<evidence type="ECO:0000313" key="1">
    <source>
        <dbReference type="EnsemblPlants" id="AVESA.00010b.r2.5AG0842000.1.CDS.1"/>
    </source>
</evidence>
<sequence>MANHASSATAPKRKCPEEEEEETAAAAGMCANRCGFFGAGAAATGNMCSKCYQANLVAAASESDATAERSVFFVPAAPPEKKAKVIAASSADDAAGAASADTPLTSVVTQPQQELASTASRCATCRRKVGLLGFRCRCEATFCSAHRYSDKHACGFDYRAAAREKIAEHNPVVVADKMASRI</sequence>
<reference evidence="1" key="2">
    <citation type="submission" date="2025-09" db="UniProtKB">
        <authorList>
            <consortium name="EnsemblPlants"/>
        </authorList>
    </citation>
    <scope>IDENTIFICATION</scope>
</reference>
<keyword evidence="2" id="KW-1185">Reference proteome</keyword>